<feature type="region of interest" description="Disordered" evidence="1">
    <location>
        <begin position="461"/>
        <end position="513"/>
    </location>
</feature>
<evidence type="ECO:0000313" key="3">
    <source>
        <dbReference type="EMBL" id="KAG4415657.1"/>
    </source>
</evidence>
<proteinExistence type="predicted"/>
<gene>
    <name evidence="3" type="ORF">IFR04_011216</name>
</gene>
<feature type="compositionally biased region" description="Acidic residues" evidence="1">
    <location>
        <begin position="493"/>
        <end position="506"/>
    </location>
</feature>
<name>A0A8H7T9M5_9HELO</name>
<feature type="compositionally biased region" description="Low complexity" evidence="1">
    <location>
        <begin position="463"/>
        <end position="492"/>
    </location>
</feature>
<evidence type="ECO:0000313" key="4">
    <source>
        <dbReference type="Proteomes" id="UP000664132"/>
    </source>
</evidence>
<organism evidence="3 4">
    <name type="scientific">Cadophora malorum</name>
    <dbReference type="NCBI Taxonomy" id="108018"/>
    <lineage>
        <taxon>Eukaryota</taxon>
        <taxon>Fungi</taxon>
        <taxon>Dikarya</taxon>
        <taxon>Ascomycota</taxon>
        <taxon>Pezizomycotina</taxon>
        <taxon>Leotiomycetes</taxon>
        <taxon>Helotiales</taxon>
        <taxon>Ploettnerulaceae</taxon>
        <taxon>Cadophora</taxon>
    </lineage>
</organism>
<feature type="chain" id="PRO_5034525504" evidence="2">
    <location>
        <begin position="19"/>
        <end position="513"/>
    </location>
</feature>
<dbReference type="AlphaFoldDB" id="A0A8H7T9M5"/>
<feature type="compositionally biased region" description="Polar residues" evidence="1">
    <location>
        <begin position="312"/>
        <end position="327"/>
    </location>
</feature>
<sequence length="513" mass="57299">MKLTPFIAAAILAYTAGAVPCKQSSTDVGNSTAYNQTERTATLSPIPVSVAPDGFMKPDYHFQASDVPSGDAASKQLHSRGAMWKPAEIDSYHEGVKIDIKNSIYELRDKLDYLHKYGHLSVDQANQEIDNLSKVTATRVRINFVTNPPDLDESLSALQKQIVAEIEARRQDPNMDTHVNETQQSEQDAVLANLHAYYILEGLREKIVQLAQTRKLTQRLSQLTIGQARQMVNNTPNMSDKDSEFWELQLKTMEKAINIMTKKKLVEFPASAVAAISNPIKSDFKLPGENNASIDAPTESRSNAGTGEVEQMPNNSDAPTKNWTHSTDNSTTTIIVARRELPMERGDYPVDRQAWLDGRRNLTFRRELEDTEFEQNLGNVYTRELREIREPPIKKRDLYNSSQIEPIEYAVVANHTTNSSLVDEQGEDPFWIDYGAPECMKYILDDDLDLEKLDLFDDCQANAAPEAPDAPDATETPDASDPSDALDTADNADNTEDTEDPEDSEGSLEARDN</sequence>
<keyword evidence="2" id="KW-0732">Signal</keyword>
<evidence type="ECO:0000256" key="1">
    <source>
        <dbReference type="SAM" id="MobiDB-lite"/>
    </source>
</evidence>
<keyword evidence="4" id="KW-1185">Reference proteome</keyword>
<dbReference type="OrthoDB" id="3559533at2759"/>
<feature type="region of interest" description="Disordered" evidence="1">
    <location>
        <begin position="284"/>
        <end position="327"/>
    </location>
</feature>
<reference evidence="3" key="1">
    <citation type="submission" date="2021-02" db="EMBL/GenBank/DDBJ databases">
        <title>Genome sequence Cadophora malorum strain M34.</title>
        <authorList>
            <person name="Stefanovic E."/>
            <person name="Vu D."/>
            <person name="Scully C."/>
            <person name="Dijksterhuis J."/>
            <person name="Roader J."/>
            <person name="Houbraken J."/>
        </authorList>
    </citation>
    <scope>NUCLEOTIDE SEQUENCE</scope>
    <source>
        <strain evidence="3">M34</strain>
    </source>
</reference>
<evidence type="ECO:0000256" key="2">
    <source>
        <dbReference type="SAM" id="SignalP"/>
    </source>
</evidence>
<protein>
    <submittedName>
        <fullName evidence="3">Uncharacterized protein</fullName>
    </submittedName>
</protein>
<dbReference type="Proteomes" id="UP000664132">
    <property type="component" value="Unassembled WGS sequence"/>
</dbReference>
<comment type="caution">
    <text evidence="3">The sequence shown here is derived from an EMBL/GenBank/DDBJ whole genome shotgun (WGS) entry which is preliminary data.</text>
</comment>
<dbReference type="EMBL" id="JAFJYH010000214">
    <property type="protein sequence ID" value="KAG4415657.1"/>
    <property type="molecule type" value="Genomic_DNA"/>
</dbReference>
<accession>A0A8H7T9M5</accession>
<feature type="signal peptide" evidence="2">
    <location>
        <begin position="1"/>
        <end position="18"/>
    </location>
</feature>